<keyword evidence="3" id="KW-0677">Repeat</keyword>
<reference evidence="10" key="1">
    <citation type="submission" date="2020-06" db="EMBL/GenBank/DDBJ databases">
        <authorList>
            <consortium name="Wellcome Sanger Institute Data Sharing"/>
        </authorList>
    </citation>
    <scope>NUCLEOTIDE SEQUENCE [LARGE SCALE GENOMIC DNA]</scope>
</reference>
<evidence type="ECO:0000256" key="8">
    <source>
        <dbReference type="SAM" id="MobiDB-lite"/>
    </source>
</evidence>
<evidence type="ECO:0000256" key="7">
    <source>
        <dbReference type="PROSITE-ProRule" id="PRU01371"/>
    </source>
</evidence>
<dbReference type="Gene3D" id="3.30.160.60">
    <property type="entry name" value="Classic Zinc Finger"/>
    <property type="match status" value="1"/>
</dbReference>
<dbReference type="InterPro" id="IPR049899">
    <property type="entry name" value="Znf_C2HC_C3H"/>
</dbReference>
<feature type="domain" description="C2HC/C3H-type" evidence="9">
    <location>
        <begin position="158"/>
        <end position="187"/>
    </location>
</feature>
<keyword evidence="2" id="KW-0479">Metal-binding</keyword>
<evidence type="ECO:0000259" key="9">
    <source>
        <dbReference type="PROSITE" id="PS52027"/>
    </source>
</evidence>
<evidence type="ECO:0000256" key="2">
    <source>
        <dbReference type="ARBA" id="ARBA00022723"/>
    </source>
</evidence>
<evidence type="ECO:0000256" key="5">
    <source>
        <dbReference type="ARBA" id="ARBA00022833"/>
    </source>
</evidence>
<feature type="domain" description="C2HC/C3H-type" evidence="9">
    <location>
        <begin position="14"/>
        <end position="43"/>
    </location>
</feature>
<name>A0A8C5GJG0_GOUWI</name>
<dbReference type="AlphaFoldDB" id="A0A8C5GJG0"/>
<feature type="domain" description="C2HC/C3H-type" evidence="9">
    <location>
        <begin position="117"/>
        <end position="146"/>
    </location>
</feature>
<accession>A0A8C5GJG0</accession>
<feature type="region of interest" description="Disordered" evidence="8">
    <location>
        <begin position="58"/>
        <end position="80"/>
    </location>
</feature>
<proteinExistence type="inferred from homology"/>
<sequence length="279" mass="32199">MEKFEDGTGPPPVDLVQCNICERTFLPDVLKKHTNFCQMSKAKKKYVFDSRSQRTRGTVFSVLEPTQPKAEPPKKPSNWRKNNKDLISCVRAAKIFSAAMKDGRSLPPPPPHPYDPDYIQCPYCQWRFKKSAADRHIQICKEQHAQMPNDGTAPLPLDLVQCKICIRRFFPEDREKHEEICQKLLAKRRKVFDSRRFHGLTSPPSGAAHKPQEMSSGFGSARKTNHETILIKTKAEAYISRNNSNIVRNISKYCHLCETRYLGQSTKFFCKYGMRRMCM</sequence>
<evidence type="ECO:0000256" key="4">
    <source>
        <dbReference type="ARBA" id="ARBA00022771"/>
    </source>
</evidence>
<dbReference type="Ensembl" id="ENSGWIT00000033996.1">
    <property type="protein sequence ID" value="ENSGWIP00000031205.1"/>
    <property type="gene ID" value="ENSGWIG00000016180.1"/>
</dbReference>
<keyword evidence="5" id="KW-0862">Zinc</keyword>
<keyword evidence="4 7" id="KW-0863">Zinc-finger</keyword>
<evidence type="ECO:0000313" key="11">
    <source>
        <dbReference type="Proteomes" id="UP000694680"/>
    </source>
</evidence>
<protein>
    <recommendedName>
        <fullName evidence="6">Zinc finger C2HC domain-containing protein 1A</fullName>
    </recommendedName>
</protein>
<dbReference type="GO" id="GO:0008270">
    <property type="term" value="F:zinc ion binding"/>
    <property type="evidence" value="ECO:0007669"/>
    <property type="project" value="UniProtKB-KW"/>
</dbReference>
<comment type="similarity">
    <text evidence="1">Belongs to the ZC2HC1 family.</text>
</comment>
<evidence type="ECO:0000256" key="6">
    <source>
        <dbReference type="ARBA" id="ARBA00041098"/>
    </source>
</evidence>
<evidence type="ECO:0000256" key="3">
    <source>
        <dbReference type="ARBA" id="ARBA00022737"/>
    </source>
</evidence>
<dbReference type="PANTHER" id="PTHR13555:SF25">
    <property type="entry name" value="ZINC FINGER C2HC DOMAIN-CONTAINING PROTEIN 1A"/>
    <property type="match status" value="1"/>
</dbReference>
<dbReference type="PANTHER" id="PTHR13555">
    <property type="entry name" value="C2H2 ZINC FINGER CGI-62-RELATED"/>
    <property type="match status" value="1"/>
</dbReference>
<keyword evidence="11" id="KW-1185">Reference proteome</keyword>
<feature type="region of interest" description="Disordered" evidence="8">
    <location>
        <begin position="200"/>
        <end position="221"/>
    </location>
</feature>
<dbReference type="PROSITE" id="PS52027">
    <property type="entry name" value="ZF_C2HC_C3H"/>
    <property type="match status" value="3"/>
</dbReference>
<dbReference type="InterPro" id="IPR026319">
    <property type="entry name" value="ZC2HC1A/B-like"/>
</dbReference>
<evidence type="ECO:0000313" key="10">
    <source>
        <dbReference type="Ensembl" id="ENSGWIP00000031205.1"/>
    </source>
</evidence>
<reference evidence="10" key="3">
    <citation type="submission" date="2025-09" db="UniProtKB">
        <authorList>
            <consortium name="Ensembl"/>
        </authorList>
    </citation>
    <scope>IDENTIFICATION</scope>
</reference>
<dbReference type="Proteomes" id="UP000694680">
    <property type="component" value="Chromosome 21"/>
</dbReference>
<reference evidence="10" key="2">
    <citation type="submission" date="2025-08" db="UniProtKB">
        <authorList>
            <consortium name="Ensembl"/>
        </authorList>
    </citation>
    <scope>IDENTIFICATION</scope>
</reference>
<evidence type="ECO:0000256" key="1">
    <source>
        <dbReference type="ARBA" id="ARBA00010843"/>
    </source>
</evidence>
<dbReference type="Pfam" id="PF13913">
    <property type="entry name" value="zf-C2HC_2"/>
    <property type="match status" value="3"/>
</dbReference>
<organism evidence="10 11">
    <name type="scientific">Gouania willdenowi</name>
    <name type="common">Blunt-snouted clingfish</name>
    <name type="synonym">Lepadogaster willdenowi</name>
    <dbReference type="NCBI Taxonomy" id="441366"/>
    <lineage>
        <taxon>Eukaryota</taxon>
        <taxon>Metazoa</taxon>
        <taxon>Chordata</taxon>
        <taxon>Craniata</taxon>
        <taxon>Vertebrata</taxon>
        <taxon>Euteleostomi</taxon>
        <taxon>Actinopterygii</taxon>
        <taxon>Neopterygii</taxon>
        <taxon>Teleostei</taxon>
        <taxon>Neoteleostei</taxon>
        <taxon>Acanthomorphata</taxon>
        <taxon>Ovalentaria</taxon>
        <taxon>Blenniimorphae</taxon>
        <taxon>Blenniiformes</taxon>
        <taxon>Gobiesocoidei</taxon>
        <taxon>Gobiesocidae</taxon>
        <taxon>Gobiesocinae</taxon>
        <taxon>Gouania</taxon>
    </lineage>
</organism>